<dbReference type="Proteomes" id="UP000006695">
    <property type="component" value="Chromosome"/>
</dbReference>
<dbReference type="RefSeq" id="WP_011940822.1">
    <property type="nucleotide sequence ID" value="NC_009483.1"/>
</dbReference>
<dbReference type="AlphaFoldDB" id="A5G8R7"/>
<protein>
    <submittedName>
        <fullName evidence="1">Uncharacterized protein</fullName>
    </submittedName>
</protein>
<dbReference type="SUPFAM" id="SSF52467">
    <property type="entry name" value="DHS-like NAD/FAD-binding domain"/>
    <property type="match status" value="1"/>
</dbReference>
<sequence length="579" mass="63528">MGKGNNVPTIEADDFARRFSLRAGNLMWLLGAGASASAGIPTAGDMVWEFKQQLFISQRRVSHQSMADLSNPTIRAQLQAYVDSSGSLPSPGSPDEYAALFEAVYPAESDRRAYLDAKMGGAKLSYGHLALASLMHAQLTRLVWTTNFDPLVADACAKVYDGTGPLTTVALEAPDLAAQCIGGGRWPIEVKLHGDFRSRRLKNTGDELRYQDQRLRQLLVDSCKRFGLVVVGYSGRDDSIMDALEEVLEQNGAYPSGLFWLHRGEDPPLARVEQLLARAKQAGVESALIRVQNFDEAMRDLVRMVKSIDTTILDTFAAERRRWSSAPPPGGKRGWPVVRLNAIPVVQIPTVCRRVVCEIGGHAEAREAVKQAGVDVLVARTRAGVLAFGADGDVRAAFGGYNITDFDLHTIDNKRLRYDSGERGLLRSALTRALERHHRLDATRRRSADLLAPSDPRESVWAPLKQLVGSLNGTVSGFPGLHWREGIGTRLDWADERLWLLIEPRTVFDGINDENKAAAADFARERTVKRYNKQLNDLIVFWADLLSGGGDLRALDIGGGVDAVFSLSNITGFSRRAGV</sequence>
<dbReference type="KEGG" id="gur:Gura_4041"/>
<dbReference type="Gene3D" id="3.40.50.1220">
    <property type="entry name" value="TPP-binding domain"/>
    <property type="match status" value="1"/>
</dbReference>
<evidence type="ECO:0000313" key="2">
    <source>
        <dbReference type="Proteomes" id="UP000006695"/>
    </source>
</evidence>
<accession>A5G8R7</accession>
<dbReference type="OrthoDB" id="288285at2"/>
<dbReference type="HOGENOM" id="CLU_440655_0_0_7"/>
<keyword evidence="2" id="KW-1185">Reference proteome</keyword>
<organism evidence="1 2">
    <name type="scientific">Geotalea uraniireducens (strain Rf4)</name>
    <name type="common">Geobacter uraniireducens</name>
    <dbReference type="NCBI Taxonomy" id="351605"/>
    <lineage>
        <taxon>Bacteria</taxon>
        <taxon>Pseudomonadati</taxon>
        <taxon>Thermodesulfobacteriota</taxon>
        <taxon>Desulfuromonadia</taxon>
        <taxon>Geobacterales</taxon>
        <taxon>Geobacteraceae</taxon>
        <taxon>Geotalea</taxon>
    </lineage>
</organism>
<reference evidence="1 2" key="1">
    <citation type="submission" date="2007-05" db="EMBL/GenBank/DDBJ databases">
        <title>Complete sequence of Geobacter uraniireducens Rf4.</title>
        <authorList>
            <consortium name="US DOE Joint Genome Institute"/>
            <person name="Copeland A."/>
            <person name="Lucas S."/>
            <person name="Lapidus A."/>
            <person name="Barry K."/>
            <person name="Detter J.C."/>
            <person name="Glavina del Rio T."/>
            <person name="Hammon N."/>
            <person name="Israni S."/>
            <person name="Dalin E."/>
            <person name="Tice H."/>
            <person name="Pitluck S."/>
            <person name="Chertkov O."/>
            <person name="Brettin T."/>
            <person name="Bruce D."/>
            <person name="Han C."/>
            <person name="Schmutz J."/>
            <person name="Larimer F."/>
            <person name="Land M."/>
            <person name="Hauser L."/>
            <person name="Kyrpides N."/>
            <person name="Mikhailova N."/>
            <person name="Shelobolina E."/>
            <person name="Aklujkar M."/>
            <person name="Lovley D."/>
            <person name="Richardson P."/>
        </authorList>
    </citation>
    <scope>NUCLEOTIDE SEQUENCE [LARGE SCALE GENOMIC DNA]</scope>
    <source>
        <strain evidence="1 2">Rf4</strain>
    </source>
</reference>
<proteinExistence type="predicted"/>
<gene>
    <name evidence="1" type="ordered locus">Gura_4041</name>
</gene>
<dbReference type="EMBL" id="CP000698">
    <property type="protein sequence ID" value="ABQ28185.1"/>
    <property type="molecule type" value="Genomic_DNA"/>
</dbReference>
<dbReference type="STRING" id="351605.Gura_4041"/>
<dbReference type="InterPro" id="IPR029035">
    <property type="entry name" value="DHS-like_NAD/FAD-binding_dom"/>
</dbReference>
<evidence type="ECO:0000313" key="1">
    <source>
        <dbReference type="EMBL" id="ABQ28185.1"/>
    </source>
</evidence>
<dbReference type="Pfam" id="PF13289">
    <property type="entry name" value="SIR2_2"/>
    <property type="match status" value="1"/>
</dbReference>
<name>A5G8R7_GEOUR</name>